<dbReference type="RefSeq" id="WP_234969986.1">
    <property type="nucleotide sequence ID" value="NZ_CAMCOW010000114.1"/>
</dbReference>
<dbReference type="InterPro" id="IPR050827">
    <property type="entry name" value="CRP1_MDG1_kinase"/>
</dbReference>
<feature type="signal peptide" evidence="2">
    <location>
        <begin position="1"/>
        <end position="20"/>
    </location>
</feature>
<dbReference type="GO" id="GO:0005737">
    <property type="term" value="C:cytoplasm"/>
    <property type="evidence" value="ECO:0007669"/>
    <property type="project" value="TreeGrafter"/>
</dbReference>
<dbReference type="InterPro" id="IPR014756">
    <property type="entry name" value="Ig_E-set"/>
</dbReference>
<dbReference type="STRING" id="225004.SAMN02745152_01700"/>
<dbReference type="EMBL" id="FUXC01000010">
    <property type="protein sequence ID" value="SJZ94432.1"/>
    <property type="molecule type" value="Genomic_DNA"/>
</dbReference>
<dbReference type="PANTHER" id="PTHR10343:SF84">
    <property type="entry name" value="5'-AMP-ACTIVATED PROTEIN KINASE SUBUNIT BETA-1"/>
    <property type="match status" value="1"/>
</dbReference>
<comment type="similarity">
    <text evidence="1">Belongs to the 5'-AMP-activated protein kinase beta subunit family.</text>
</comment>
<sequence>MKKFAVFTFFAFFVLISASAKKDEPKKDTYDYDNLVTSVRGVRSPLISDEYILFTAEKNARNVGIAFDFENFSKIHAFSMRKLFDYEGEQTNSWYFYVLKIPPKTQKISYKLVIDGLWTIDPTNPNTQYDSENGIEFSCIEIPQTKKNITEKTPDGFTKFTCNFEPGKKIRLAGTFTNWDSWIYEMTETTPGKYEIYLPLPPGTYYYAYFTGLKQFIDTTNPAKAYTTDGKTVSSIVVK</sequence>
<evidence type="ECO:0000256" key="2">
    <source>
        <dbReference type="SAM" id="SignalP"/>
    </source>
</evidence>
<dbReference type="GO" id="GO:0019901">
    <property type="term" value="F:protein kinase binding"/>
    <property type="evidence" value="ECO:0007669"/>
    <property type="project" value="TreeGrafter"/>
</dbReference>
<evidence type="ECO:0008006" key="5">
    <source>
        <dbReference type="Google" id="ProtNLM"/>
    </source>
</evidence>
<gene>
    <name evidence="3" type="ORF">SAMN02745152_01700</name>
</gene>
<accession>A0A1T4PS99</accession>
<dbReference type="PANTHER" id="PTHR10343">
    <property type="entry name" value="5'-AMP-ACTIVATED PROTEIN KINASE , BETA SUBUNIT"/>
    <property type="match status" value="1"/>
</dbReference>
<keyword evidence="2" id="KW-0732">Signal</keyword>
<evidence type="ECO:0000256" key="1">
    <source>
        <dbReference type="ARBA" id="ARBA00010926"/>
    </source>
</evidence>
<dbReference type="Gene3D" id="2.60.40.10">
    <property type="entry name" value="Immunoglobulins"/>
    <property type="match status" value="2"/>
</dbReference>
<keyword evidence="4" id="KW-1185">Reference proteome</keyword>
<evidence type="ECO:0000313" key="4">
    <source>
        <dbReference type="Proteomes" id="UP000190395"/>
    </source>
</evidence>
<reference evidence="3 4" key="1">
    <citation type="submission" date="2017-02" db="EMBL/GenBank/DDBJ databases">
        <authorList>
            <person name="Peterson S.W."/>
        </authorList>
    </citation>
    <scope>NUCLEOTIDE SEQUENCE [LARGE SCALE GENOMIC DNA]</scope>
    <source>
        <strain evidence="3 4">ATCC BAA-909</strain>
    </source>
</reference>
<feature type="chain" id="PRO_5012752530" description="Glycogen recognition site of AMP-activated protein kinase" evidence="2">
    <location>
        <begin position="21"/>
        <end position="239"/>
    </location>
</feature>
<dbReference type="SUPFAM" id="SSF81296">
    <property type="entry name" value="E set domains"/>
    <property type="match status" value="2"/>
</dbReference>
<dbReference type="AlphaFoldDB" id="A0A1T4PS99"/>
<protein>
    <recommendedName>
        <fullName evidence="5">Glycogen recognition site of AMP-activated protein kinase</fullName>
    </recommendedName>
</protein>
<dbReference type="GO" id="GO:0007165">
    <property type="term" value="P:signal transduction"/>
    <property type="evidence" value="ECO:0007669"/>
    <property type="project" value="TreeGrafter"/>
</dbReference>
<proteinExistence type="inferred from homology"/>
<dbReference type="InterPro" id="IPR013783">
    <property type="entry name" value="Ig-like_fold"/>
</dbReference>
<name>A0A1T4PS99_9SPIR</name>
<dbReference type="GeneID" id="303367931"/>
<dbReference type="Proteomes" id="UP000190395">
    <property type="component" value="Unassembled WGS sequence"/>
</dbReference>
<evidence type="ECO:0000313" key="3">
    <source>
        <dbReference type="EMBL" id="SJZ94432.1"/>
    </source>
</evidence>
<organism evidence="3 4">
    <name type="scientific">Treponema berlinense</name>
    <dbReference type="NCBI Taxonomy" id="225004"/>
    <lineage>
        <taxon>Bacteria</taxon>
        <taxon>Pseudomonadati</taxon>
        <taxon>Spirochaetota</taxon>
        <taxon>Spirochaetia</taxon>
        <taxon>Spirochaetales</taxon>
        <taxon>Treponemataceae</taxon>
        <taxon>Treponema</taxon>
    </lineage>
</organism>
<dbReference type="CDD" id="cd02859">
    <property type="entry name" value="E_set_AMPKbeta_like_N"/>
    <property type="match status" value="1"/>
</dbReference>
<dbReference type="GO" id="GO:0031588">
    <property type="term" value="C:nucleotide-activated protein kinase complex"/>
    <property type="evidence" value="ECO:0007669"/>
    <property type="project" value="TreeGrafter"/>
</dbReference>